<feature type="compositionally biased region" description="Basic and acidic residues" evidence="1">
    <location>
        <begin position="273"/>
        <end position="286"/>
    </location>
</feature>
<proteinExistence type="predicted"/>
<name>A0A6A6DRR5_9PEZI</name>
<reference evidence="2" key="1">
    <citation type="journal article" date="2020" name="Stud. Mycol.">
        <title>101 Dothideomycetes genomes: a test case for predicting lifestyles and emergence of pathogens.</title>
        <authorList>
            <person name="Haridas S."/>
            <person name="Albert R."/>
            <person name="Binder M."/>
            <person name="Bloem J."/>
            <person name="Labutti K."/>
            <person name="Salamov A."/>
            <person name="Andreopoulos B."/>
            <person name="Baker S."/>
            <person name="Barry K."/>
            <person name="Bills G."/>
            <person name="Bluhm B."/>
            <person name="Cannon C."/>
            <person name="Castanera R."/>
            <person name="Culley D."/>
            <person name="Daum C."/>
            <person name="Ezra D."/>
            <person name="Gonzalez J."/>
            <person name="Henrissat B."/>
            <person name="Kuo A."/>
            <person name="Liang C."/>
            <person name="Lipzen A."/>
            <person name="Lutzoni F."/>
            <person name="Magnuson J."/>
            <person name="Mondo S."/>
            <person name="Nolan M."/>
            <person name="Ohm R."/>
            <person name="Pangilinan J."/>
            <person name="Park H.-J."/>
            <person name="Ramirez L."/>
            <person name="Alfaro M."/>
            <person name="Sun H."/>
            <person name="Tritt A."/>
            <person name="Yoshinaga Y."/>
            <person name="Zwiers L.-H."/>
            <person name="Turgeon B."/>
            <person name="Goodwin S."/>
            <person name="Spatafora J."/>
            <person name="Crous P."/>
            <person name="Grigoriev I."/>
        </authorList>
    </citation>
    <scope>NUCLEOTIDE SEQUENCE</scope>
    <source>
        <strain evidence="2">CBS 207.26</strain>
    </source>
</reference>
<gene>
    <name evidence="2" type="ORF">K469DRAFT_752354</name>
</gene>
<feature type="region of interest" description="Disordered" evidence="1">
    <location>
        <begin position="153"/>
        <end position="248"/>
    </location>
</feature>
<evidence type="ECO:0000256" key="1">
    <source>
        <dbReference type="SAM" id="MobiDB-lite"/>
    </source>
</evidence>
<feature type="compositionally biased region" description="Polar residues" evidence="1">
    <location>
        <begin position="467"/>
        <end position="479"/>
    </location>
</feature>
<feature type="compositionally biased region" description="Basic and acidic residues" evidence="1">
    <location>
        <begin position="405"/>
        <end position="415"/>
    </location>
</feature>
<feature type="compositionally biased region" description="Basic and acidic residues" evidence="1">
    <location>
        <begin position="437"/>
        <end position="452"/>
    </location>
</feature>
<organism evidence="2 3">
    <name type="scientific">Zopfia rhizophila CBS 207.26</name>
    <dbReference type="NCBI Taxonomy" id="1314779"/>
    <lineage>
        <taxon>Eukaryota</taxon>
        <taxon>Fungi</taxon>
        <taxon>Dikarya</taxon>
        <taxon>Ascomycota</taxon>
        <taxon>Pezizomycotina</taxon>
        <taxon>Dothideomycetes</taxon>
        <taxon>Dothideomycetes incertae sedis</taxon>
        <taxon>Zopfiaceae</taxon>
        <taxon>Zopfia</taxon>
    </lineage>
</organism>
<feature type="region of interest" description="Disordered" evidence="1">
    <location>
        <begin position="260"/>
        <end position="366"/>
    </location>
</feature>
<feature type="region of interest" description="Disordered" evidence="1">
    <location>
        <begin position="398"/>
        <end position="479"/>
    </location>
</feature>
<protein>
    <submittedName>
        <fullName evidence="2">Uncharacterized protein</fullName>
    </submittedName>
</protein>
<evidence type="ECO:0000313" key="2">
    <source>
        <dbReference type="EMBL" id="KAF2182284.1"/>
    </source>
</evidence>
<sequence length="653" mass="73867">MSLLDTDGKTTLLRDCISNKRKAYNLIESLGLIVKNTGKRIPTFDDPDVANLYKDISLEVSKLAEKQADLKKEEILDDVLDRLLTAFGEKIWGRRKRSHLLKAGNAANPLYPKNLYFDSTEDREAIRFYLRCWIVARAARSMANEQRKLKEMYSSADPQITKTGRQAKIHDPSPSPTTVLPQCETFEGRPSTPGRDISDKVNNQEAPSGPGSPRPTTSFISERRETGSTFRAPTAPMYRRAPSQADSVLGSVSQLPTLEINPSHARDFDEDIDAGHEGEPSERSPNVDESPESNKRKRRDSVHQTKPGKLKKTRISPPVPDKMAQNDPQDPYSLSHLRSNSSTAHPFRTTFEPSTDEEEENEISESPLPECINRIGQEEENIDQAYFAVLEQIKSDISAMGDSHSQQEENNERPTKSPFRPHGLSPSRARGLGVHIDLSKLRRENEATESDPRSATVDCRPFGPFKANQNISPANNSTQQTRLRGELFKLILSRLSNLNQFSPGLDHQQPEERLNHLLGHFWTADWEIMQQKFGDRFETLESAFFMWKEMRSNLHSFQLSTKYFGGPGEEWKAHLRSISSIAERAQACIAINDLSCSVDRIQKIGDQFQGEAFNEDLMVVFDELTNVSSCNGTEEFRGVYAYNERLLAWFTSF</sequence>
<feature type="compositionally biased region" description="Basic residues" evidence="1">
    <location>
        <begin position="295"/>
        <end position="314"/>
    </location>
</feature>
<accession>A0A6A6DRR5</accession>
<dbReference type="OrthoDB" id="3672266at2759"/>
<dbReference type="Proteomes" id="UP000800200">
    <property type="component" value="Unassembled WGS sequence"/>
</dbReference>
<dbReference type="AlphaFoldDB" id="A0A6A6DRR5"/>
<keyword evidence="3" id="KW-1185">Reference proteome</keyword>
<feature type="compositionally biased region" description="Low complexity" evidence="1">
    <location>
        <begin position="207"/>
        <end position="218"/>
    </location>
</feature>
<feature type="compositionally biased region" description="Acidic residues" evidence="1">
    <location>
        <begin position="354"/>
        <end position="363"/>
    </location>
</feature>
<dbReference type="EMBL" id="ML994649">
    <property type="protein sequence ID" value="KAF2182284.1"/>
    <property type="molecule type" value="Genomic_DNA"/>
</dbReference>
<evidence type="ECO:0000313" key="3">
    <source>
        <dbReference type="Proteomes" id="UP000800200"/>
    </source>
</evidence>